<dbReference type="Gene3D" id="1.20.1250.20">
    <property type="entry name" value="MFS general substrate transporter like domains"/>
    <property type="match status" value="2"/>
</dbReference>
<dbReference type="InterPro" id="IPR036259">
    <property type="entry name" value="MFS_trans_sf"/>
</dbReference>
<reference evidence="5 6" key="1">
    <citation type="submission" date="2007-05" db="EMBL/GenBank/DDBJ databases">
        <title>Complete sequence of chromosome of Acidiphilium cryptum JF-5.</title>
        <authorList>
            <consortium name="US DOE Joint Genome Institute"/>
            <person name="Copeland A."/>
            <person name="Lucas S."/>
            <person name="Lapidus A."/>
            <person name="Barry K."/>
            <person name="Detter J.C."/>
            <person name="Glavina del Rio T."/>
            <person name="Hammon N."/>
            <person name="Israni S."/>
            <person name="Dalin E."/>
            <person name="Tice H."/>
            <person name="Pitluck S."/>
            <person name="Sims D."/>
            <person name="Brettin T."/>
            <person name="Bruce D."/>
            <person name="Han C."/>
            <person name="Schmutz J."/>
            <person name="Larimer F."/>
            <person name="Land M."/>
            <person name="Hauser L."/>
            <person name="Kyrpides N."/>
            <person name="Kim E."/>
            <person name="Magnuson T."/>
            <person name="Richardson P."/>
        </authorList>
    </citation>
    <scope>NUCLEOTIDE SEQUENCE [LARGE SCALE GENOMIC DNA]</scope>
    <source>
        <strain evidence="5 6">JF-5</strain>
    </source>
</reference>
<evidence type="ECO:0000256" key="4">
    <source>
        <dbReference type="SAM" id="Phobius"/>
    </source>
</evidence>
<feature type="transmembrane region" description="Helical" evidence="4">
    <location>
        <begin position="255"/>
        <end position="275"/>
    </location>
</feature>
<dbReference type="eggNOG" id="COG2807">
    <property type="taxonomic scope" value="Bacteria"/>
</dbReference>
<dbReference type="InterPro" id="IPR011701">
    <property type="entry name" value="MFS"/>
</dbReference>
<sequence length="404" mass="41405">MAPDTKTTTVTAAADSPFRNLLLFAGILLIAVNLRAALASVSPLLTPIGAALGLGPLGLTVLATIPVVCFAALAPVSIMLQRRIGLEAAMMTVLVLLAAGLLIRVLGGAAALFAGTVMGGAAIAMGNVLLPGLVKRDFPTRVGLVTGCYTTVMTTIASVAAAVSVPVADATPFAWRGALGLWAVPAIVAAAVWAPQLAHGAHRLSHTPTSGAFRKLARSPLAWAVTMFMGLQSLGFYSILSWLPAILHAHGINPTMAGIMLSTTTLVAIPAALVTPSLATRSRDQRLLLASLLAIVSVGYVGLMLAPAAAPWVWVVFIGIGQGACFPLALTLMVLRTGGPAEAMALSAFSQMVGYAVSIAGPLGLGVIHTLSGHWWPSVAFLVILQAPTLGFGLAAARPRTIRF</sequence>
<feature type="transmembrane region" description="Helical" evidence="4">
    <location>
        <begin position="312"/>
        <end position="335"/>
    </location>
</feature>
<keyword evidence="6" id="KW-1185">Reference proteome</keyword>
<feature type="transmembrane region" description="Helical" evidence="4">
    <location>
        <begin position="109"/>
        <end position="130"/>
    </location>
</feature>
<dbReference type="EMBL" id="CP000697">
    <property type="protein sequence ID" value="ABQ29595.1"/>
    <property type="molecule type" value="Genomic_DNA"/>
</dbReference>
<dbReference type="SUPFAM" id="SSF103473">
    <property type="entry name" value="MFS general substrate transporter"/>
    <property type="match status" value="1"/>
</dbReference>
<keyword evidence="2 4" id="KW-1133">Transmembrane helix</keyword>
<feature type="transmembrane region" description="Helical" evidence="4">
    <location>
        <begin position="375"/>
        <end position="397"/>
    </location>
</feature>
<feature type="transmembrane region" description="Helical" evidence="4">
    <location>
        <begin position="48"/>
        <end position="72"/>
    </location>
</feature>
<dbReference type="Proteomes" id="UP000000245">
    <property type="component" value="Chromosome"/>
</dbReference>
<dbReference type="InterPro" id="IPR052524">
    <property type="entry name" value="MFS_Cyanate_Porter"/>
</dbReference>
<proteinExistence type="predicted"/>
<evidence type="ECO:0000313" key="5">
    <source>
        <dbReference type="EMBL" id="ABQ29595.1"/>
    </source>
</evidence>
<evidence type="ECO:0000256" key="3">
    <source>
        <dbReference type="ARBA" id="ARBA00023136"/>
    </source>
</evidence>
<dbReference type="PANTHER" id="PTHR23523:SF2">
    <property type="entry name" value="2-NITROIMIDAZOLE TRANSPORTER"/>
    <property type="match status" value="1"/>
</dbReference>
<keyword evidence="3 4" id="KW-0472">Membrane</keyword>
<evidence type="ECO:0000313" key="6">
    <source>
        <dbReference type="Proteomes" id="UP000000245"/>
    </source>
</evidence>
<dbReference type="HOGENOM" id="CLU_038046_1_0_5"/>
<feature type="transmembrane region" description="Helical" evidence="4">
    <location>
        <begin position="21"/>
        <end position="42"/>
    </location>
</feature>
<dbReference type="STRING" id="349163.Acry_0370"/>
<dbReference type="AlphaFoldDB" id="A5FVG3"/>
<gene>
    <name evidence="5" type="ordered locus">Acry_0370</name>
</gene>
<feature type="transmembrane region" description="Helical" evidence="4">
    <location>
        <begin position="347"/>
        <end position="369"/>
    </location>
</feature>
<protein>
    <submittedName>
        <fullName evidence="5">Major facilitator superfamily MFS_1</fullName>
    </submittedName>
</protein>
<dbReference type="RefSeq" id="WP_011941481.1">
    <property type="nucleotide sequence ID" value="NC_009484.1"/>
</dbReference>
<name>A5FVG3_ACICJ</name>
<accession>A5FVG3</accession>
<feature type="transmembrane region" description="Helical" evidence="4">
    <location>
        <begin position="142"/>
        <end position="167"/>
    </location>
</feature>
<feature type="transmembrane region" description="Helical" evidence="4">
    <location>
        <begin position="287"/>
        <end position="306"/>
    </location>
</feature>
<feature type="transmembrane region" description="Helical" evidence="4">
    <location>
        <begin position="221"/>
        <end position="243"/>
    </location>
</feature>
<keyword evidence="1 4" id="KW-0812">Transmembrane</keyword>
<dbReference type="GO" id="GO:0022857">
    <property type="term" value="F:transmembrane transporter activity"/>
    <property type="evidence" value="ECO:0007669"/>
    <property type="project" value="InterPro"/>
</dbReference>
<dbReference type="KEGG" id="acr:Acry_0370"/>
<dbReference type="Pfam" id="PF07690">
    <property type="entry name" value="MFS_1"/>
    <property type="match status" value="1"/>
</dbReference>
<dbReference type="PANTHER" id="PTHR23523">
    <property type="match status" value="1"/>
</dbReference>
<organism evidence="5 6">
    <name type="scientific">Acidiphilium cryptum (strain JF-5)</name>
    <dbReference type="NCBI Taxonomy" id="349163"/>
    <lineage>
        <taxon>Bacteria</taxon>
        <taxon>Pseudomonadati</taxon>
        <taxon>Pseudomonadota</taxon>
        <taxon>Alphaproteobacteria</taxon>
        <taxon>Acetobacterales</taxon>
        <taxon>Acidocellaceae</taxon>
        <taxon>Acidiphilium</taxon>
    </lineage>
</organism>
<evidence type="ECO:0000256" key="2">
    <source>
        <dbReference type="ARBA" id="ARBA00022989"/>
    </source>
</evidence>
<evidence type="ECO:0000256" key="1">
    <source>
        <dbReference type="ARBA" id="ARBA00022692"/>
    </source>
</evidence>
<feature type="transmembrane region" description="Helical" evidence="4">
    <location>
        <begin position="84"/>
        <end position="103"/>
    </location>
</feature>
<feature type="transmembrane region" description="Helical" evidence="4">
    <location>
        <begin position="173"/>
        <end position="194"/>
    </location>
</feature>